<dbReference type="RefSeq" id="WP_150358870.1">
    <property type="nucleotide sequence ID" value="NZ_JAJJPB010000008.1"/>
</dbReference>
<keyword evidence="1" id="KW-0812">Transmembrane</keyword>
<gene>
    <name evidence="3" type="ORF">LN736_08070</name>
</gene>
<evidence type="ECO:0000256" key="1">
    <source>
        <dbReference type="SAM" id="Phobius"/>
    </source>
</evidence>
<keyword evidence="1" id="KW-0472">Membrane</keyword>
<dbReference type="InterPro" id="IPR012854">
    <property type="entry name" value="Cu_amine_oxidase-like_N"/>
</dbReference>
<comment type="caution">
    <text evidence="3">The sequence shown here is derived from an EMBL/GenBank/DDBJ whole genome shotgun (WGS) entry which is preliminary data.</text>
</comment>
<dbReference type="Pfam" id="PF10096">
    <property type="entry name" value="DUF2334"/>
    <property type="match status" value="1"/>
</dbReference>
<keyword evidence="1" id="KW-1133">Transmembrane helix</keyword>
<organism evidence="3 4">
    <name type="scientific">Clostridium aromativorans</name>
    <dbReference type="NCBI Taxonomy" id="2836848"/>
    <lineage>
        <taxon>Bacteria</taxon>
        <taxon>Bacillati</taxon>
        <taxon>Bacillota</taxon>
        <taxon>Clostridia</taxon>
        <taxon>Eubacteriales</taxon>
        <taxon>Clostridiaceae</taxon>
        <taxon>Clostridium</taxon>
    </lineage>
</organism>
<sequence length="450" mass="52365">MFIKKAKYKFKLILLAGIVIVISGAFILGNKKLPKQNDASKILEQSNRKFSSFKGLDMKEEDIRLNFKMKPLSLQLPIYNDNNRLYIPVSEICNTELTKDNAVVKMNDKSVRINLLKNSYYEGNKEYNLRKKAIASEDVLYLSLFDFTKLFNLKTDWDVETKTLSLFYNSDILLQKIEKKHGRPALIRLEDITAGQRYATSESLEKLRIIADYLYHENVPFHVAWIPRYMNPPKGIDNDPSTQLSMYNTDFVFTLDYLIDKNGIVGLHGYTHQQGEEESVDGIEFNSKINAGEECVRRRVNLAINCAKKLDIPVYFFESPHYDATRSQKRIMGEYFNYIYEAYRSQNEKAISKVKIQNRVVSFIPTPLDCVNGAKCIDNMIDRIYTLPKKTLASFFYHPNIEFEYIKITKDKSGYTTYTYSEESPLHQLLRVFSDKNYEFKSIKDLDTSI</sequence>
<name>A0ABS8N572_9CLOT</name>
<feature type="transmembrane region" description="Helical" evidence="1">
    <location>
        <begin position="12"/>
        <end position="29"/>
    </location>
</feature>
<reference evidence="3" key="1">
    <citation type="submission" date="2021-11" db="EMBL/GenBank/DDBJ databases">
        <authorList>
            <person name="Qingchun L."/>
            <person name="Dong Z."/>
            <person name="Zongwei Q."/>
            <person name="Jia Z."/>
            <person name="Duotao L."/>
        </authorList>
    </citation>
    <scope>NUCLEOTIDE SEQUENCE</scope>
    <source>
        <strain evidence="3">WLY-B-L2</strain>
    </source>
</reference>
<dbReference type="EMBL" id="JAJJPB010000008">
    <property type="protein sequence ID" value="MCC9294811.1"/>
    <property type="molecule type" value="Genomic_DNA"/>
</dbReference>
<keyword evidence="4" id="KW-1185">Reference proteome</keyword>
<evidence type="ECO:0000313" key="4">
    <source>
        <dbReference type="Proteomes" id="UP001165422"/>
    </source>
</evidence>
<feature type="domain" description="Copper amine oxidase-like N-terminal" evidence="2">
    <location>
        <begin position="71"/>
        <end position="165"/>
    </location>
</feature>
<dbReference type="Proteomes" id="UP001165422">
    <property type="component" value="Unassembled WGS sequence"/>
</dbReference>
<evidence type="ECO:0000259" key="2">
    <source>
        <dbReference type="Pfam" id="PF07833"/>
    </source>
</evidence>
<accession>A0ABS8N572</accession>
<evidence type="ECO:0000313" key="3">
    <source>
        <dbReference type="EMBL" id="MCC9294811.1"/>
    </source>
</evidence>
<protein>
    <submittedName>
        <fullName evidence="3">DUF2334 domain-containing protein</fullName>
    </submittedName>
</protein>
<proteinExistence type="predicted"/>
<dbReference type="InterPro" id="IPR018763">
    <property type="entry name" value="DUF2334"/>
</dbReference>
<dbReference type="Pfam" id="PF07833">
    <property type="entry name" value="Cu_amine_oxidN1"/>
    <property type="match status" value="1"/>
</dbReference>